<dbReference type="Proteomes" id="UP001201163">
    <property type="component" value="Unassembled WGS sequence"/>
</dbReference>
<sequence>MPHKRGASMVNAPTWKPRQPCCSTRLGIVRPFPRKRGATGWGGLPSYAPFPRKGGGAGKWWPGVACTHMPLFCTYGVACTQCAPFRANGEGWGAGGDVPSRASILRIRGGKGRWRGRRGAMPCAPPFCANGEGWGAGGGEVEGAMGRGGGMLSRTPLPREWGRVGGQGWCALMCLHPARTGREGEVEGAMGRGGGMLSRTPLPREWGRVGPGVACPRVPPSHMYQGGVAKGEGEVPGASCPRAPLHGKGGGGADRGQGGPGATVRRGGGVPTCVPSMWHGHGGRGGAGGEWGTAGPPTLPFRANGVAREGGRHALVRPPFLHAMGQRSVRERGRGGQGLTLVRPLSALERGGGQCGGKGR</sequence>
<evidence type="ECO:0000313" key="3">
    <source>
        <dbReference type="Proteomes" id="UP001201163"/>
    </source>
</evidence>
<feature type="region of interest" description="Disordered" evidence="1">
    <location>
        <begin position="184"/>
        <end position="205"/>
    </location>
</feature>
<keyword evidence="3" id="KW-1185">Reference proteome</keyword>
<comment type="caution">
    <text evidence="2">The sequence shown here is derived from an EMBL/GenBank/DDBJ whole genome shotgun (WGS) entry which is preliminary data.</text>
</comment>
<proteinExistence type="predicted"/>
<dbReference type="AlphaFoldDB" id="A0AAD4QCM3"/>
<dbReference type="EMBL" id="JAKELL010000037">
    <property type="protein sequence ID" value="KAH8989493.1"/>
    <property type="molecule type" value="Genomic_DNA"/>
</dbReference>
<name>A0AAD4QCM3_9AGAM</name>
<evidence type="ECO:0000256" key="1">
    <source>
        <dbReference type="SAM" id="MobiDB-lite"/>
    </source>
</evidence>
<protein>
    <submittedName>
        <fullName evidence="2">Uncharacterized protein</fullName>
    </submittedName>
</protein>
<organism evidence="2 3">
    <name type="scientific">Lactarius akahatsu</name>
    <dbReference type="NCBI Taxonomy" id="416441"/>
    <lineage>
        <taxon>Eukaryota</taxon>
        <taxon>Fungi</taxon>
        <taxon>Dikarya</taxon>
        <taxon>Basidiomycota</taxon>
        <taxon>Agaricomycotina</taxon>
        <taxon>Agaricomycetes</taxon>
        <taxon>Russulales</taxon>
        <taxon>Russulaceae</taxon>
        <taxon>Lactarius</taxon>
    </lineage>
</organism>
<accession>A0AAD4QCM3</accession>
<evidence type="ECO:0000313" key="2">
    <source>
        <dbReference type="EMBL" id="KAH8989493.1"/>
    </source>
</evidence>
<reference evidence="2" key="1">
    <citation type="submission" date="2022-01" db="EMBL/GenBank/DDBJ databases">
        <title>Comparative genomics reveals a dynamic genome evolution in the ectomycorrhizal milk-cap (Lactarius) mushrooms.</title>
        <authorList>
            <consortium name="DOE Joint Genome Institute"/>
            <person name="Lebreton A."/>
            <person name="Tang N."/>
            <person name="Kuo A."/>
            <person name="LaButti K."/>
            <person name="Drula E."/>
            <person name="Barry K."/>
            <person name="Clum A."/>
            <person name="Lipzen A."/>
            <person name="Mousain D."/>
            <person name="Ng V."/>
            <person name="Wang R."/>
            <person name="Wang X."/>
            <person name="Dai Y."/>
            <person name="Henrissat B."/>
            <person name="Grigoriev I.V."/>
            <person name="Guerin-Laguette A."/>
            <person name="Yu F."/>
            <person name="Martin F.M."/>
        </authorList>
    </citation>
    <scope>NUCLEOTIDE SEQUENCE</scope>
    <source>
        <strain evidence="2">QP</strain>
    </source>
</reference>
<gene>
    <name evidence="2" type="ORF">EDB92DRAFT_1817160</name>
</gene>